<sequence length="65" mass="6765">MADFTATVTINGEECDYAPDAGMARIPCGNCGTLNEVEIELAADGTPSHSGFSCENCGHWNSPVS</sequence>
<dbReference type="OrthoDB" id="5459086at2"/>
<dbReference type="EnsemblBacteria" id="AAS96671">
    <property type="protein sequence ID" value="AAS96671"/>
    <property type="gene ID" value="DVU_2198"/>
</dbReference>
<dbReference type="PATRIC" id="fig|882.5.peg.1999"/>
<evidence type="ECO:0000313" key="2">
    <source>
        <dbReference type="Proteomes" id="UP000002194"/>
    </source>
</evidence>
<dbReference type="HOGENOM" id="CLU_2860413_0_0_7"/>
<dbReference type="EMBL" id="AE017285">
    <property type="protein sequence ID" value="AAS96671.1"/>
    <property type="molecule type" value="Genomic_DNA"/>
</dbReference>
<keyword evidence="2" id="KW-1185">Reference proteome</keyword>
<dbReference type="KEGG" id="dvu:DVU_2198"/>
<dbReference type="RefSeq" id="WP_010939473.1">
    <property type="nucleotide sequence ID" value="NC_002937.3"/>
</dbReference>
<dbReference type="Proteomes" id="UP000002194">
    <property type="component" value="Chromosome"/>
</dbReference>
<dbReference type="eggNOG" id="ENOG5031GJ3">
    <property type="taxonomic scope" value="Bacteria"/>
</dbReference>
<protein>
    <submittedName>
        <fullName evidence="1">Uncharacterized protein</fullName>
    </submittedName>
</protein>
<evidence type="ECO:0000313" key="1">
    <source>
        <dbReference type="EMBL" id="AAS96671.1"/>
    </source>
</evidence>
<reference evidence="1 2" key="1">
    <citation type="journal article" date="2004" name="Nat. Biotechnol.">
        <title>The genome sequence of the anaerobic, sulfate-reducing bacterium Desulfovibrio vulgaris Hildenborough.</title>
        <authorList>
            <person name="Heidelberg J.F."/>
            <person name="Seshadri R."/>
            <person name="Haveman S.A."/>
            <person name="Hemme C.L."/>
            <person name="Paulsen I.T."/>
            <person name="Kolonay J.F."/>
            <person name="Eisen J.A."/>
            <person name="Ward N."/>
            <person name="Methe B."/>
            <person name="Brinkac L.M."/>
            <person name="Daugherty S.C."/>
            <person name="Deboy R.T."/>
            <person name="Dodson R.J."/>
            <person name="Durkin A.S."/>
            <person name="Madupu R."/>
            <person name="Nelson W.C."/>
            <person name="Sullivan S.A."/>
            <person name="Fouts D."/>
            <person name="Haft D.H."/>
            <person name="Selengut J."/>
            <person name="Peterson J.D."/>
            <person name="Davidsen T.M."/>
            <person name="Zafar N."/>
            <person name="Zhou L."/>
            <person name="Radune D."/>
            <person name="Dimitrov G."/>
            <person name="Hance M."/>
            <person name="Tran K."/>
            <person name="Khouri H."/>
            <person name="Gill J."/>
            <person name="Utterback T.R."/>
            <person name="Feldblyum T.V."/>
            <person name="Wall J.D."/>
            <person name="Voordouw G."/>
            <person name="Fraser C.M."/>
        </authorList>
    </citation>
    <scope>NUCLEOTIDE SEQUENCE [LARGE SCALE GENOMIC DNA]</scope>
    <source>
        <strain evidence="2">ATCC 29579 / DSM 644 / NCIMB 8303 / VKM B-1760 / Hildenborough</strain>
    </source>
</reference>
<accession>Q729Z9</accession>
<dbReference type="AlphaFoldDB" id="Q729Z9"/>
<gene>
    <name evidence="1" type="ordered locus">DVU_2198</name>
</gene>
<dbReference type="PaxDb" id="882-DVU_2198"/>
<dbReference type="STRING" id="882.DVU_2198"/>
<proteinExistence type="predicted"/>
<name>Q729Z9_NITV2</name>
<organism evidence="1 2">
    <name type="scientific">Nitratidesulfovibrio vulgaris (strain ATCC 29579 / DSM 644 / CCUG 34227 / NCIMB 8303 / VKM B-1760 / Hildenborough)</name>
    <name type="common">Desulfovibrio vulgaris</name>
    <dbReference type="NCBI Taxonomy" id="882"/>
    <lineage>
        <taxon>Bacteria</taxon>
        <taxon>Pseudomonadati</taxon>
        <taxon>Thermodesulfobacteriota</taxon>
        <taxon>Desulfovibrionia</taxon>
        <taxon>Desulfovibrionales</taxon>
        <taxon>Desulfovibrionaceae</taxon>
        <taxon>Nitratidesulfovibrio</taxon>
    </lineage>
</organism>